<sequence>MTTKRRRGEKKIKSILAQPIEYDLDLPVVGAVGLNGELFNAVRHDIARQLQARFEAIYEHFSIPASESGAQSKLMMRMAIELFPSAFTFTRRGTKKKGKKWTTERLISLWELVQQLVAENPGMTIEGAAKRIKEGNLLTEMTPTTQSTTQQNLVQRYYEADQLMRRIRSGNASNFEWLDLAAHQEKLRKDLREELRSGVLADIEQVQPGIVARLLGLEPEELDEILRT</sequence>
<reference evidence="1 2" key="1">
    <citation type="submission" date="2024-09" db="EMBL/GenBank/DDBJ databases">
        <title>Nodulacao em especies de Leguminosae Basais da Amazonia e Caracterizacao dos Rizobios e Bacterias Associadas aos Nodulos.</title>
        <authorList>
            <person name="Jambeiro I.C.A."/>
            <person name="Lopes I.S."/>
            <person name="Aguiar E.R.G.R."/>
            <person name="Santos A.F.J."/>
            <person name="Dos Santos J.M.F."/>
            <person name="Gross E."/>
        </authorList>
    </citation>
    <scope>NUCLEOTIDE SEQUENCE [LARGE SCALE GENOMIC DNA]</scope>
    <source>
        <strain evidence="1 2">BRUESC1165</strain>
    </source>
</reference>
<keyword evidence="2" id="KW-1185">Reference proteome</keyword>
<dbReference type="EMBL" id="JBHOMY010000003">
    <property type="protein sequence ID" value="MFC1455392.1"/>
    <property type="molecule type" value="Genomic_DNA"/>
</dbReference>
<comment type="caution">
    <text evidence="1">The sequence shown here is derived from an EMBL/GenBank/DDBJ whole genome shotgun (WGS) entry which is preliminary data.</text>
</comment>
<dbReference type="RefSeq" id="WP_377028647.1">
    <property type="nucleotide sequence ID" value="NZ_JBHOMY010000003.1"/>
</dbReference>
<dbReference type="Proteomes" id="UP001593940">
    <property type="component" value="Unassembled WGS sequence"/>
</dbReference>
<evidence type="ECO:0000313" key="1">
    <source>
        <dbReference type="EMBL" id="MFC1455392.1"/>
    </source>
</evidence>
<proteinExistence type="predicted"/>
<organism evidence="1 2">
    <name type="scientific">Microvirga arabica</name>
    <dbReference type="NCBI Taxonomy" id="1128671"/>
    <lineage>
        <taxon>Bacteria</taxon>
        <taxon>Pseudomonadati</taxon>
        <taxon>Pseudomonadota</taxon>
        <taxon>Alphaproteobacteria</taxon>
        <taxon>Hyphomicrobiales</taxon>
        <taxon>Methylobacteriaceae</taxon>
        <taxon>Microvirga</taxon>
    </lineage>
</organism>
<accession>A0ABV6Y292</accession>
<gene>
    <name evidence="1" type="ORF">ACETIH_01250</name>
</gene>
<protein>
    <submittedName>
        <fullName evidence="1">Uncharacterized protein</fullName>
    </submittedName>
</protein>
<evidence type="ECO:0000313" key="2">
    <source>
        <dbReference type="Proteomes" id="UP001593940"/>
    </source>
</evidence>
<name>A0ABV6Y292_9HYPH</name>